<dbReference type="EMBL" id="CP036433">
    <property type="protein sequence ID" value="QDU96891.1"/>
    <property type="molecule type" value="Genomic_DNA"/>
</dbReference>
<dbReference type="KEGG" id="lcre:Pla8534_47130"/>
<dbReference type="Proteomes" id="UP000317648">
    <property type="component" value="Chromosome"/>
</dbReference>
<accession>A0A518DYL3</accession>
<dbReference type="RefSeq" id="WP_145055582.1">
    <property type="nucleotide sequence ID" value="NZ_CP036433.1"/>
</dbReference>
<evidence type="ECO:0000313" key="2">
    <source>
        <dbReference type="Proteomes" id="UP000317648"/>
    </source>
</evidence>
<proteinExistence type="predicted"/>
<evidence type="ECO:0000313" key="1">
    <source>
        <dbReference type="EMBL" id="QDU96891.1"/>
    </source>
</evidence>
<keyword evidence="2" id="KW-1185">Reference proteome</keyword>
<organism evidence="1 2">
    <name type="scientific">Lignipirellula cremea</name>
    <dbReference type="NCBI Taxonomy" id="2528010"/>
    <lineage>
        <taxon>Bacteria</taxon>
        <taxon>Pseudomonadati</taxon>
        <taxon>Planctomycetota</taxon>
        <taxon>Planctomycetia</taxon>
        <taxon>Pirellulales</taxon>
        <taxon>Pirellulaceae</taxon>
        <taxon>Lignipirellula</taxon>
    </lineage>
</organism>
<name>A0A518DYL3_9BACT</name>
<reference evidence="1 2" key="1">
    <citation type="submission" date="2019-02" db="EMBL/GenBank/DDBJ databases">
        <title>Deep-cultivation of Planctomycetes and their phenomic and genomic characterization uncovers novel biology.</title>
        <authorList>
            <person name="Wiegand S."/>
            <person name="Jogler M."/>
            <person name="Boedeker C."/>
            <person name="Pinto D."/>
            <person name="Vollmers J."/>
            <person name="Rivas-Marin E."/>
            <person name="Kohn T."/>
            <person name="Peeters S.H."/>
            <person name="Heuer A."/>
            <person name="Rast P."/>
            <person name="Oberbeckmann S."/>
            <person name="Bunk B."/>
            <person name="Jeske O."/>
            <person name="Meyerdierks A."/>
            <person name="Storesund J.E."/>
            <person name="Kallscheuer N."/>
            <person name="Luecker S."/>
            <person name="Lage O.M."/>
            <person name="Pohl T."/>
            <person name="Merkel B.J."/>
            <person name="Hornburger P."/>
            <person name="Mueller R.-W."/>
            <person name="Bruemmer F."/>
            <person name="Labrenz M."/>
            <person name="Spormann A.M."/>
            <person name="Op den Camp H."/>
            <person name="Overmann J."/>
            <person name="Amann R."/>
            <person name="Jetten M.S.M."/>
            <person name="Mascher T."/>
            <person name="Medema M.H."/>
            <person name="Devos D.P."/>
            <person name="Kaster A.-K."/>
            <person name="Ovreas L."/>
            <person name="Rohde M."/>
            <person name="Galperin M.Y."/>
            <person name="Jogler C."/>
        </authorList>
    </citation>
    <scope>NUCLEOTIDE SEQUENCE [LARGE SCALE GENOMIC DNA]</scope>
    <source>
        <strain evidence="1 2">Pla85_3_4</strain>
    </source>
</reference>
<sequence length="104" mass="11382">MSKGNKAHSVTGRRIARNFQLAFNEQEGEVDFETDELVIEVETTATLQDGIERLKTFEQKKAFVAVTNQDALREALALVQGLSIGVINAQGEIVKQAATPAHND</sequence>
<protein>
    <submittedName>
        <fullName evidence="1">Uncharacterized protein</fullName>
    </submittedName>
</protein>
<dbReference type="AlphaFoldDB" id="A0A518DYL3"/>
<gene>
    <name evidence="1" type="ORF">Pla8534_47130</name>
</gene>